<accession>A0ABZ2NJF8</accession>
<feature type="transmembrane region" description="Helical" evidence="1">
    <location>
        <begin position="32"/>
        <end position="50"/>
    </location>
</feature>
<name>A0ABZ2NJF8_9BACI</name>
<gene>
    <name evidence="2" type="ORF">WCV65_02190</name>
</gene>
<dbReference type="RefSeq" id="WP_338779655.1">
    <property type="nucleotide sequence ID" value="NZ_CP147407.1"/>
</dbReference>
<dbReference type="Proteomes" id="UP001377337">
    <property type="component" value="Chromosome"/>
</dbReference>
<evidence type="ECO:0000256" key="1">
    <source>
        <dbReference type="SAM" id="Phobius"/>
    </source>
</evidence>
<evidence type="ECO:0008006" key="4">
    <source>
        <dbReference type="Google" id="ProtNLM"/>
    </source>
</evidence>
<keyword evidence="1" id="KW-0472">Membrane</keyword>
<reference evidence="2 3" key="1">
    <citation type="submission" date="2024-02" db="EMBL/GenBank/DDBJ databases">
        <title>Seven novel Bacillus-like species.</title>
        <authorList>
            <person name="Liu G."/>
        </authorList>
    </citation>
    <scope>NUCLEOTIDE SEQUENCE [LARGE SCALE GENOMIC DNA]</scope>
    <source>
        <strain evidence="2 3">FJAT-52054</strain>
    </source>
</reference>
<sequence>MKKNYTVAFIMLFVASIASGFALKSVFSYSMIVGVGLGIVFLLCSVFLAGKSQ</sequence>
<proteinExistence type="predicted"/>
<organism evidence="2 3">
    <name type="scientific">Metabacillus sediminis</name>
    <dbReference type="NCBI Taxonomy" id="3117746"/>
    <lineage>
        <taxon>Bacteria</taxon>
        <taxon>Bacillati</taxon>
        <taxon>Bacillota</taxon>
        <taxon>Bacilli</taxon>
        <taxon>Bacillales</taxon>
        <taxon>Bacillaceae</taxon>
        <taxon>Metabacillus</taxon>
    </lineage>
</organism>
<evidence type="ECO:0000313" key="3">
    <source>
        <dbReference type="Proteomes" id="UP001377337"/>
    </source>
</evidence>
<keyword evidence="3" id="KW-1185">Reference proteome</keyword>
<keyword evidence="1" id="KW-1133">Transmembrane helix</keyword>
<dbReference type="EMBL" id="CP147407">
    <property type="protein sequence ID" value="WXB97335.1"/>
    <property type="molecule type" value="Genomic_DNA"/>
</dbReference>
<protein>
    <recommendedName>
        <fullName evidence="4">DUF5325 family protein</fullName>
    </recommendedName>
</protein>
<keyword evidence="1" id="KW-0812">Transmembrane</keyword>
<evidence type="ECO:0000313" key="2">
    <source>
        <dbReference type="EMBL" id="WXB97335.1"/>
    </source>
</evidence>